<gene>
    <name evidence="2" type="primary">lprD</name>
    <name evidence="2" type="ORF">MAIC_38980</name>
</gene>
<protein>
    <submittedName>
        <fullName evidence="2">Lipoprotein LprD</fullName>
    </submittedName>
</protein>
<feature type="transmembrane region" description="Helical" evidence="1">
    <location>
        <begin position="42"/>
        <end position="60"/>
    </location>
</feature>
<feature type="transmembrane region" description="Helical" evidence="1">
    <location>
        <begin position="9"/>
        <end position="30"/>
    </location>
</feature>
<dbReference type="AlphaFoldDB" id="A0AAD1HQJ2"/>
<keyword evidence="1" id="KW-0812">Transmembrane</keyword>
<name>A0AAD1HQJ2_9MYCO</name>
<dbReference type="RefSeq" id="WP_115320971.1">
    <property type="nucleotide sequence ID" value="NZ_AP022561.1"/>
</dbReference>
<reference evidence="2 3" key="1">
    <citation type="journal article" date="2019" name="Emerg. Microbes Infect.">
        <title>Comprehensive subspecies identification of 175 nontuberculous mycobacteria species based on 7547 genomic profiles.</title>
        <authorList>
            <person name="Matsumoto Y."/>
            <person name="Kinjo T."/>
            <person name="Motooka D."/>
            <person name="Nabeya D."/>
            <person name="Jung N."/>
            <person name="Uechi K."/>
            <person name="Horii T."/>
            <person name="Iida T."/>
            <person name="Fujita J."/>
            <person name="Nakamura S."/>
        </authorList>
    </citation>
    <scope>NUCLEOTIDE SEQUENCE [LARGE SCALE GENOMIC DNA]</scope>
    <source>
        <strain evidence="2 3">JCM 6376</strain>
    </source>
</reference>
<dbReference type="EMBL" id="AP022561">
    <property type="protein sequence ID" value="BBX09095.1"/>
    <property type="molecule type" value="Genomic_DNA"/>
</dbReference>
<evidence type="ECO:0000313" key="2">
    <source>
        <dbReference type="EMBL" id="BBX09095.1"/>
    </source>
</evidence>
<keyword evidence="3" id="KW-1185">Reference proteome</keyword>
<dbReference type="PROSITE" id="PS51257">
    <property type="entry name" value="PROKAR_LIPOPROTEIN"/>
    <property type="match status" value="1"/>
</dbReference>
<evidence type="ECO:0000256" key="1">
    <source>
        <dbReference type="SAM" id="Phobius"/>
    </source>
</evidence>
<organism evidence="2 3">
    <name type="scientific">Mycolicibacterium aichiense</name>
    <dbReference type="NCBI Taxonomy" id="1799"/>
    <lineage>
        <taxon>Bacteria</taxon>
        <taxon>Bacillati</taxon>
        <taxon>Actinomycetota</taxon>
        <taxon>Actinomycetes</taxon>
        <taxon>Mycobacteriales</taxon>
        <taxon>Mycobacteriaceae</taxon>
        <taxon>Mycolicibacterium</taxon>
    </lineage>
</organism>
<accession>A0AAD1HQJ2</accession>
<evidence type="ECO:0000313" key="3">
    <source>
        <dbReference type="Proteomes" id="UP000467327"/>
    </source>
</evidence>
<dbReference type="Proteomes" id="UP000467327">
    <property type="component" value="Chromosome"/>
</dbReference>
<keyword evidence="1" id="KW-1133">Transmembrane helix</keyword>
<keyword evidence="1" id="KW-0472">Membrane</keyword>
<sequence length="138" mass="15510">MSTTRRRRFALIVLVIIAACGCLALGWWQWSRFESTSGSFQNLGYALQWPMFAGFCVYAYRKFIRYEEEGVPEPPPDADSITEIPAGLLPERPTAGAESDEADPAMREYNAYLAELAAADRAQENQTRAHEDQNRTTA</sequence>
<dbReference type="KEGG" id="maic:MAIC_38980"/>
<keyword evidence="2" id="KW-0449">Lipoprotein</keyword>
<proteinExistence type="predicted"/>